<dbReference type="Pfam" id="PF13489">
    <property type="entry name" value="Methyltransf_23"/>
    <property type="match status" value="1"/>
</dbReference>
<sequence>MASTKPESLPYPLKRNAIASTRLNFNHFWMKSLAGYLLHPKIATNKEGLRIIDVGTGTGIWAGEMAKALPHAKFDAVDISADQYPPEAFRYSNTSFWTHDCFEPFPDEYIGAFDIVNIRFWLCIINDDVAEKLTKNFLTLLKPGGYLQWFEPQPDTAHVVSRNGGKPTPGCEKLTQQWKKPTPKSSYEWVHKLPETFKSHGLTVEAEDYLKNPEHFYPIAAQTVLMGLAEYLYSNPGIEVYQEQLASEHAEGAYVDLTWACFVARKPL</sequence>
<keyword evidence="1" id="KW-0489">Methyltransferase</keyword>
<dbReference type="Gene3D" id="3.40.50.150">
    <property type="entry name" value="Vaccinia Virus protein VP39"/>
    <property type="match status" value="1"/>
</dbReference>
<comment type="caution">
    <text evidence="1">The sequence shown here is derived from an EMBL/GenBank/DDBJ whole genome shotgun (WGS) entry which is preliminary data.</text>
</comment>
<proteinExistence type="predicted"/>
<accession>A0A9P4UY13</accession>
<dbReference type="PANTHER" id="PTHR43591:SF50">
    <property type="entry name" value="METHYLTRANSFERASE DOMAIN-CONTAINING PROTEIN-RELATED"/>
    <property type="match status" value="1"/>
</dbReference>
<dbReference type="OrthoDB" id="417697at2759"/>
<keyword evidence="1" id="KW-0808">Transferase</keyword>
<organism evidence="1 2">
    <name type="scientific">Polyplosphaeria fusca</name>
    <dbReference type="NCBI Taxonomy" id="682080"/>
    <lineage>
        <taxon>Eukaryota</taxon>
        <taxon>Fungi</taxon>
        <taxon>Dikarya</taxon>
        <taxon>Ascomycota</taxon>
        <taxon>Pezizomycotina</taxon>
        <taxon>Dothideomycetes</taxon>
        <taxon>Pleosporomycetidae</taxon>
        <taxon>Pleosporales</taxon>
        <taxon>Tetraplosphaeriaceae</taxon>
        <taxon>Polyplosphaeria</taxon>
    </lineage>
</organism>
<evidence type="ECO:0000313" key="1">
    <source>
        <dbReference type="EMBL" id="KAF2729478.1"/>
    </source>
</evidence>
<dbReference type="EMBL" id="ML996244">
    <property type="protein sequence ID" value="KAF2729478.1"/>
    <property type="molecule type" value="Genomic_DNA"/>
</dbReference>
<reference evidence="1" key="1">
    <citation type="journal article" date="2020" name="Stud. Mycol.">
        <title>101 Dothideomycetes genomes: a test case for predicting lifestyles and emergence of pathogens.</title>
        <authorList>
            <person name="Haridas S."/>
            <person name="Albert R."/>
            <person name="Binder M."/>
            <person name="Bloem J."/>
            <person name="Labutti K."/>
            <person name="Salamov A."/>
            <person name="Andreopoulos B."/>
            <person name="Baker S."/>
            <person name="Barry K."/>
            <person name="Bills G."/>
            <person name="Bluhm B."/>
            <person name="Cannon C."/>
            <person name="Castanera R."/>
            <person name="Culley D."/>
            <person name="Daum C."/>
            <person name="Ezra D."/>
            <person name="Gonzalez J."/>
            <person name="Henrissat B."/>
            <person name="Kuo A."/>
            <person name="Liang C."/>
            <person name="Lipzen A."/>
            <person name="Lutzoni F."/>
            <person name="Magnuson J."/>
            <person name="Mondo S."/>
            <person name="Nolan M."/>
            <person name="Ohm R."/>
            <person name="Pangilinan J."/>
            <person name="Park H.-J."/>
            <person name="Ramirez L."/>
            <person name="Alfaro M."/>
            <person name="Sun H."/>
            <person name="Tritt A."/>
            <person name="Yoshinaga Y."/>
            <person name="Zwiers L.-H."/>
            <person name="Turgeon B."/>
            <person name="Goodwin S."/>
            <person name="Spatafora J."/>
            <person name="Crous P."/>
            <person name="Grigoriev I."/>
        </authorList>
    </citation>
    <scope>NUCLEOTIDE SEQUENCE</scope>
    <source>
        <strain evidence="1">CBS 125425</strain>
    </source>
</reference>
<dbReference type="PANTHER" id="PTHR43591">
    <property type="entry name" value="METHYLTRANSFERASE"/>
    <property type="match status" value="1"/>
</dbReference>
<dbReference type="GO" id="GO:0008168">
    <property type="term" value="F:methyltransferase activity"/>
    <property type="evidence" value="ECO:0007669"/>
    <property type="project" value="UniProtKB-KW"/>
</dbReference>
<evidence type="ECO:0000313" key="2">
    <source>
        <dbReference type="Proteomes" id="UP000799444"/>
    </source>
</evidence>
<dbReference type="SUPFAM" id="SSF53335">
    <property type="entry name" value="S-adenosyl-L-methionine-dependent methyltransferases"/>
    <property type="match status" value="1"/>
</dbReference>
<gene>
    <name evidence="1" type="ORF">EJ04DRAFT_515908</name>
</gene>
<protein>
    <submittedName>
        <fullName evidence="1">S-adenosyl-L-methionine-dependent methyltransferase</fullName>
    </submittedName>
</protein>
<keyword evidence="2" id="KW-1185">Reference proteome</keyword>
<dbReference type="Proteomes" id="UP000799444">
    <property type="component" value="Unassembled WGS sequence"/>
</dbReference>
<dbReference type="CDD" id="cd02440">
    <property type="entry name" value="AdoMet_MTases"/>
    <property type="match status" value="1"/>
</dbReference>
<dbReference type="InterPro" id="IPR029063">
    <property type="entry name" value="SAM-dependent_MTases_sf"/>
</dbReference>
<dbReference type="GO" id="GO:0032259">
    <property type="term" value="P:methylation"/>
    <property type="evidence" value="ECO:0007669"/>
    <property type="project" value="UniProtKB-KW"/>
</dbReference>
<dbReference type="AlphaFoldDB" id="A0A9P4UY13"/>
<name>A0A9P4UY13_9PLEO</name>